<evidence type="ECO:0000313" key="3">
    <source>
        <dbReference type="Proteomes" id="UP001221757"/>
    </source>
</evidence>
<dbReference type="AlphaFoldDB" id="A0AAD7E0T4"/>
<accession>A0AAD7E0T4</accession>
<keyword evidence="1" id="KW-1133">Transmembrane helix</keyword>
<keyword evidence="1" id="KW-0812">Transmembrane</keyword>
<evidence type="ECO:0000313" key="2">
    <source>
        <dbReference type="EMBL" id="KAJ7702269.1"/>
    </source>
</evidence>
<keyword evidence="1" id="KW-0472">Membrane</keyword>
<organism evidence="2 3">
    <name type="scientific">Mycena rosella</name>
    <name type="common">Pink bonnet</name>
    <name type="synonym">Agaricus rosellus</name>
    <dbReference type="NCBI Taxonomy" id="1033263"/>
    <lineage>
        <taxon>Eukaryota</taxon>
        <taxon>Fungi</taxon>
        <taxon>Dikarya</taxon>
        <taxon>Basidiomycota</taxon>
        <taxon>Agaricomycotina</taxon>
        <taxon>Agaricomycetes</taxon>
        <taxon>Agaricomycetidae</taxon>
        <taxon>Agaricales</taxon>
        <taxon>Marasmiineae</taxon>
        <taxon>Mycenaceae</taxon>
        <taxon>Mycena</taxon>
    </lineage>
</organism>
<reference evidence="2" key="1">
    <citation type="submission" date="2023-03" db="EMBL/GenBank/DDBJ databases">
        <title>Massive genome expansion in bonnet fungi (Mycena s.s.) driven by repeated elements and novel gene families across ecological guilds.</title>
        <authorList>
            <consortium name="Lawrence Berkeley National Laboratory"/>
            <person name="Harder C.B."/>
            <person name="Miyauchi S."/>
            <person name="Viragh M."/>
            <person name="Kuo A."/>
            <person name="Thoen E."/>
            <person name="Andreopoulos B."/>
            <person name="Lu D."/>
            <person name="Skrede I."/>
            <person name="Drula E."/>
            <person name="Henrissat B."/>
            <person name="Morin E."/>
            <person name="Kohler A."/>
            <person name="Barry K."/>
            <person name="LaButti K."/>
            <person name="Morin E."/>
            <person name="Salamov A."/>
            <person name="Lipzen A."/>
            <person name="Mereny Z."/>
            <person name="Hegedus B."/>
            <person name="Baldrian P."/>
            <person name="Stursova M."/>
            <person name="Weitz H."/>
            <person name="Taylor A."/>
            <person name="Grigoriev I.V."/>
            <person name="Nagy L.G."/>
            <person name="Martin F."/>
            <person name="Kauserud H."/>
        </authorList>
    </citation>
    <scope>NUCLEOTIDE SEQUENCE</scope>
    <source>
        <strain evidence="2">CBHHK067</strain>
    </source>
</reference>
<keyword evidence="3" id="KW-1185">Reference proteome</keyword>
<dbReference type="EMBL" id="JARKIE010000015">
    <property type="protein sequence ID" value="KAJ7702269.1"/>
    <property type="molecule type" value="Genomic_DNA"/>
</dbReference>
<protein>
    <submittedName>
        <fullName evidence="2">Uncharacterized protein</fullName>
    </submittedName>
</protein>
<gene>
    <name evidence="2" type="ORF">B0H17DRAFT_138609</name>
</gene>
<sequence length="99" mass="11320">MHEHQFCARNQMAGAVGFRGWHWLLCCLCCGPILTNICFLSFMVNHRLDVALLTSTFVNMFSLFLLPALFLSHLPDIPSQARVTRACHARCSRCTTRRH</sequence>
<dbReference type="Proteomes" id="UP001221757">
    <property type="component" value="Unassembled WGS sequence"/>
</dbReference>
<feature type="transmembrane region" description="Helical" evidence="1">
    <location>
        <begin position="50"/>
        <end position="72"/>
    </location>
</feature>
<proteinExistence type="predicted"/>
<feature type="transmembrane region" description="Helical" evidence="1">
    <location>
        <begin position="21"/>
        <end position="44"/>
    </location>
</feature>
<evidence type="ECO:0000256" key="1">
    <source>
        <dbReference type="SAM" id="Phobius"/>
    </source>
</evidence>
<name>A0AAD7E0T4_MYCRO</name>
<comment type="caution">
    <text evidence="2">The sequence shown here is derived from an EMBL/GenBank/DDBJ whole genome shotgun (WGS) entry which is preliminary data.</text>
</comment>